<dbReference type="GO" id="GO:0007059">
    <property type="term" value="P:chromosome segregation"/>
    <property type="evidence" value="ECO:0007669"/>
    <property type="project" value="UniProtKB-KW"/>
</dbReference>
<dbReference type="InterPro" id="IPR050090">
    <property type="entry name" value="Tyrosine_recombinase_XerCD"/>
</dbReference>
<evidence type="ECO:0000259" key="10">
    <source>
        <dbReference type="PROSITE" id="PS51898"/>
    </source>
</evidence>
<reference evidence="13 16" key="1">
    <citation type="submission" date="2017-12" db="EMBL/GenBank/DDBJ databases">
        <title>Sequencing the genomes of 1000 Actinobacteria strains.</title>
        <authorList>
            <person name="Klenk H.-P."/>
        </authorList>
    </citation>
    <scope>NUCLEOTIDE SEQUENCE [LARGE SCALE GENOMIC DNA]</scope>
    <source>
        <strain evidence="16">ATCC 49460 / DSM 44228 / JCM 9375 / NBRC 15153 / NRRL 18395 / A83543.1</strain>
        <strain evidence="13">DSM 44228</strain>
    </source>
</reference>
<dbReference type="InterPro" id="IPR002104">
    <property type="entry name" value="Integrase_catalytic"/>
</dbReference>
<dbReference type="InterPro" id="IPR044068">
    <property type="entry name" value="CB"/>
</dbReference>
<evidence type="ECO:0000256" key="2">
    <source>
        <dbReference type="ARBA" id="ARBA00022490"/>
    </source>
</evidence>
<evidence type="ECO:0000256" key="4">
    <source>
        <dbReference type="ARBA" id="ARBA00022829"/>
    </source>
</evidence>
<gene>
    <name evidence="12" type="ORF">A8926_1177</name>
    <name evidence="13" type="ORF">A8926_5029</name>
    <name evidence="14" type="ORF">A8926_5187</name>
    <name evidence="15" type="ORF">A8926_5767</name>
</gene>
<name>A0A2N3Y2F4_SACSN</name>
<keyword evidence="3" id="KW-0132">Cell division</keyword>
<sequence length="375" mass="43007">MAGREDQIPGAARLHLADGVALLRPEEQVFEAMLDGWRNQQLARNLALSTIEKRAGRLRAFFEYVGAFPWQWTPQHADEWFGDLRAVRGCAHSTLRSYQDALRSFCQYVCDPAYEWSSICEQRFGTHPIQVVHDWNVATHLQEVESRPEKRAFTIDELQDFFDYADEQVTRARDRGRKGWLPAFRDATLFKITYGFGLRRNESRMLDVTDIGRNPHGPEFGDYGLIHVRHGKAKKGSPPKRRSVATVWTWTAEILEEWVTEFRPQLAAPGSSALWPSERGERIGLQRINSRFAAYRDALGLDPGLDFHGLRRSYVTHLIEAGRDPLFVQFQCGHEHASTTSLYTCVSSDFRTRTLRQALDQTLATALDEPTRRSQ</sequence>
<feature type="domain" description="Tyr recombinase" evidence="10">
    <location>
        <begin position="148"/>
        <end position="360"/>
    </location>
</feature>
<dbReference type="Proteomes" id="UP000233786">
    <property type="component" value="Unassembled WGS sequence"/>
</dbReference>
<dbReference type="PANTHER" id="PTHR30349:SF77">
    <property type="entry name" value="TYROSINE RECOMBINASE XERC"/>
    <property type="match status" value="1"/>
</dbReference>
<dbReference type="GO" id="GO:0003677">
    <property type="term" value="F:DNA binding"/>
    <property type="evidence" value="ECO:0007669"/>
    <property type="project" value="UniProtKB-UniRule"/>
</dbReference>
<dbReference type="InterPro" id="IPR013762">
    <property type="entry name" value="Integrase-like_cat_sf"/>
</dbReference>
<evidence type="ECO:0000313" key="13">
    <source>
        <dbReference type="EMBL" id="PKW17099.1"/>
    </source>
</evidence>
<protein>
    <submittedName>
        <fullName evidence="13">Site-specific recombinase XerD</fullName>
    </submittedName>
</protein>
<evidence type="ECO:0000256" key="5">
    <source>
        <dbReference type="ARBA" id="ARBA00022908"/>
    </source>
</evidence>
<dbReference type="STRING" id="994479.GCA_000194155_01719"/>
<proteinExistence type="predicted"/>
<dbReference type="Pfam" id="PF00589">
    <property type="entry name" value="Phage_integrase"/>
    <property type="match status" value="1"/>
</dbReference>
<keyword evidence="4" id="KW-0159">Chromosome partition</keyword>
<comment type="subcellular location">
    <subcellularLocation>
        <location evidence="1">Cytoplasm</location>
    </subcellularLocation>
</comment>
<evidence type="ECO:0000313" key="16">
    <source>
        <dbReference type="Proteomes" id="UP000233786"/>
    </source>
</evidence>
<evidence type="ECO:0000256" key="8">
    <source>
        <dbReference type="ARBA" id="ARBA00023306"/>
    </source>
</evidence>
<keyword evidence="16" id="KW-1185">Reference proteome</keyword>
<dbReference type="AlphaFoldDB" id="A0A2N3Y2F4"/>
<dbReference type="PROSITE" id="PS51900">
    <property type="entry name" value="CB"/>
    <property type="match status" value="1"/>
</dbReference>
<keyword evidence="2" id="KW-0963">Cytoplasm</keyword>
<dbReference type="InterPro" id="IPR010998">
    <property type="entry name" value="Integrase_recombinase_N"/>
</dbReference>
<dbReference type="EMBL" id="PJNB01000001">
    <property type="protein sequence ID" value="PKW17755.1"/>
    <property type="molecule type" value="Genomic_DNA"/>
</dbReference>
<dbReference type="EMBL" id="PJNB01000001">
    <property type="protein sequence ID" value="PKW17249.1"/>
    <property type="molecule type" value="Genomic_DNA"/>
</dbReference>
<dbReference type="PROSITE" id="PS51898">
    <property type="entry name" value="TYR_RECOMBINASE"/>
    <property type="match status" value="1"/>
</dbReference>
<dbReference type="EMBL" id="PJNB01000001">
    <property type="protein sequence ID" value="PKW17099.1"/>
    <property type="molecule type" value="Genomic_DNA"/>
</dbReference>
<dbReference type="GO" id="GO:0006310">
    <property type="term" value="P:DNA recombination"/>
    <property type="evidence" value="ECO:0007669"/>
    <property type="project" value="UniProtKB-KW"/>
</dbReference>
<dbReference type="Gene3D" id="1.10.150.130">
    <property type="match status" value="1"/>
</dbReference>
<organism evidence="13 16">
    <name type="scientific">Saccharopolyspora spinosa</name>
    <dbReference type="NCBI Taxonomy" id="60894"/>
    <lineage>
        <taxon>Bacteria</taxon>
        <taxon>Bacillati</taxon>
        <taxon>Actinomycetota</taxon>
        <taxon>Actinomycetes</taxon>
        <taxon>Pseudonocardiales</taxon>
        <taxon>Pseudonocardiaceae</taxon>
        <taxon>Saccharopolyspora</taxon>
    </lineage>
</organism>
<feature type="domain" description="Core-binding (CB)" evidence="11">
    <location>
        <begin position="28"/>
        <end position="110"/>
    </location>
</feature>
<keyword evidence="8" id="KW-0131">Cell cycle</keyword>
<dbReference type="GO" id="GO:0051301">
    <property type="term" value="P:cell division"/>
    <property type="evidence" value="ECO:0007669"/>
    <property type="project" value="UniProtKB-KW"/>
</dbReference>
<keyword evidence="7" id="KW-0233">DNA recombination</keyword>
<dbReference type="EMBL" id="PJNB01000001">
    <property type="protein sequence ID" value="PKW13635.1"/>
    <property type="molecule type" value="Genomic_DNA"/>
</dbReference>
<dbReference type="InterPro" id="IPR011010">
    <property type="entry name" value="DNA_brk_join_enz"/>
</dbReference>
<comment type="caution">
    <text evidence="13">The sequence shown here is derived from an EMBL/GenBank/DDBJ whole genome shotgun (WGS) entry which is preliminary data.</text>
</comment>
<dbReference type="SUPFAM" id="SSF56349">
    <property type="entry name" value="DNA breaking-rejoining enzymes"/>
    <property type="match status" value="1"/>
</dbReference>
<evidence type="ECO:0000256" key="3">
    <source>
        <dbReference type="ARBA" id="ARBA00022618"/>
    </source>
</evidence>
<evidence type="ECO:0000313" key="15">
    <source>
        <dbReference type="EMBL" id="PKW17755.1"/>
    </source>
</evidence>
<evidence type="ECO:0000313" key="12">
    <source>
        <dbReference type="EMBL" id="PKW13635.1"/>
    </source>
</evidence>
<accession>A0A2N3Y2F4</accession>
<keyword evidence="6 9" id="KW-0238">DNA-binding</keyword>
<dbReference type="PANTHER" id="PTHR30349">
    <property type="entry name" value="PHAGE INTEGRASE-RELATED"/>
    <property type="match status" value="1"/>
</dbReference>
<evidence type="ECO:0000256" key="9">
    <source>
        <dbReference type="PROSITE-ProRule" id="PRU01248"/>
    </source>
</evidence>
<dbReference type="CDD" id="cd00397">
    <property type="entry name" value="DNA_BRE_C"/>
    <property type="match status" value="1"/>
</dbReference>
<dbReference type="RefSeq" id="WP_010693637.1">
    <property type="nucleotide sequence ID" value="NZ_CP061007.1"/>
</dbReference>
<evidence type="ECO:0000313" key="14">
    <source>
        <dbReference type="EMBL" id="PKW17249.1"/>
    </source>
</evidence>
<dbReference type="GO" id="GO:0015074">
    <property type="term" value="P:DNA integration"/>
    <property type="evidence" value="ECO:0007669"/>
    <property type="project" value="UniProtKB-KW"/>
</dbReference>
<keyword evidence="5" id="KW-0229">DNA integration</keyword>
<evidence type="ECO:0000256" key="6">
    <source>
        <dbReference type="ARBA" id="ARBA00023125"/>
    </source>
</evidence>
<dbReference type="GO" id="GO:0005737">
    <property type="term" value="C:cytoplasm"/>
    <property type="evidence" value="ECO:0007669"/>
    <property type="project" value="UniProtKB-SubCell"/>
</dbReference>
<evidence type="ECO:0000259" key="11">
    <source>
        <dbReference type="PROSITE" id="PS51900"/>
    </source>
</evidence>
<evidence type="ECO:0000256" key="7">
    <source>
        <dbReference type="ARBA" id="ARBA00023172"/>
    </source>
</evidence>
<evidence type="ECO:0000256" key="1">
    <source>
        <dbReference type="ARBA" id="ARBA00004496"/>
    </source>
</evidence>
<dbReference type="Gene3D" id="1.10.443.10">
    <property type="entry name" value="Intergrase catalytic core"/>
    <property type="match status" value="1"/>
</dbReference>